<proteinExistence type="predicted"/>
<accession>A0AAE3HPK0</accession>
<comment type="caution">
    <text evidence="2">The sequence shown here is derived from an EMBL/GenBank/DDBJ whole genome shotgun (WGS) entry which is preliminary data.</text>
</comment>
<evidence type="ECO:0000256" key="1">
    <source>
        <dbReference type="SAM" id="MobiDB-lite"/>
    </source>
</evidence>
<keyword evidence="3" id="KW-1185">Reference proteome</keyword>
<gene>
    <name evidence="2" type="ORF">J2T55_002612</name>
</gene>
<dbReference type="PROSITE" id="PS51257">
    <property type="entry name" value="PROKAR_LIPOPROTEIN"/>
    <property type="match status" value="1"/>
</dbReference>
<protein>
    <submittedName>
        <fullName evidence="2">Uncharacterized protein</fullName>
    </submittedName>
</protein>
<dbReference type="AlphaFoldDB" id="A0AAE3HPK0"/>
<sequence>MNYKLLLVAAGVIMLSACGQEDGGPDEGEAGDFGSGDAETQIEVPDSGEVVDSGLGYEFAVIDHERDSEEYEIRRSINGVEALIEKYEENDWDTAELEEQLEELQAELDDLIN</sequence>
<dbReference type="RefSeq" id="WP_259057746.1">
    <property type="nucleotide sequence ID" value="NZ_JANUCT010000027.1"/>
</dbReference>
<evidence type="ECO:0000313" key="3">
    <source>
        <dbReference type="Proteomes" id="UP001204445"/>
    </source>
</evidence>
<feature type="region of interest" description="Disordered" evidence="1">
    <location>
        <begin position="20"/>
        <end position="40"/>
    </location>
</feature>
<evidence type="ECO:0000313" key="2">
    <source>
        <dbReference type="EMBL" id="MCS3904573.1"/>
    </source>
</evidence>
<reference evidence="2" key="1">
    <citation type="submission" date="2022-08" db="EMBL/GenBank/DDBJ databases">
        <title>Genomic Encyclopedia of Type Strains, Phase III (KMG-III): the genomes of soil and plant-associated and newly described type strains.</title>
        <authorList>
            <person name="Whitman W."/>
        </authorList>
    </citation>
    <scope>NUCLEOTIDE SEQUENCE</scope>
    <source>
        <strain evidence="2">HMT 1</strain>
    </source>
</reference>
<dbReference type="Proteomes" id="UP001204445">
    <property type="component" value="Unassembled WGS sequence"/>
</dbReference>
<dbReference type="EMBL" id="JANUCT010000027">
    <property type="protein sequence ID" value="MCS3904573.1"/>
    <property type="molecule type" value="Genomic_DNA"/>
</dbReference>
<name>A0AAE3HPK0_9GAMM</name>
<organism evidence="2 3">
    <name type="scientific">Methylohalomonas lacus</name>
    <dbReference type="NCBI Taxonomy" id="398773"/>
    <lineage>
        <taxon>Bacteria</taxon>
        <taxon>Pseudomonadati</taxon>
        <taxon>Pseudomonadota</taxon>
        <taxon>Gammaproteobacteria</taxon>
        <taxon>Methylohalomonadales</taxon>
        <taxon>Methylohalomonadaceae</taxon>
        <taxon>Methylohalomonas</taxon>
    </lineage>
</organism>